<feature type="domain" description="Disease resistance protein At4g27190-like leucine-rich repeats" evidence="2">
    <location>
        <begin position="7"/>
        <end position="115"/>
    </location>
</feature>
<dbReference type="EMBL" id="JRKL02002911">
    <property type="protein sequence ID" value="KAF3957110.1"/>
    <property type="molecule type" value="Genomic_DNA"/>
</dbReference>
<sequence>MDNWNAISFDLMQGLSNLEELKIENCGGIQEVIKLEGLLTIKGEQQDLLLPRLKKMFLIDLHELRCIWKGATKLINLNNLEDLIVIRCKKLTRLFTPALTQSLQKLKFLEIERCDELEHLIVENVEEQVSLESHLQPLCFPKLENVIVSYCNKLKSLFPMTIADNLLELRIFIVKKNPQLMEVFTLEGDAGVQKDVTLPQLQLMGLKGLPSLVNFCPKNYQFRLPKWGQLRVESCKNMRTSFTRTPYRSVLINGEVAQIDEPTGTSTISPVLTICPANNDITWRIDDYDDPTRKTLRFEDELLWEQNYGYEDDELA</sequence>
<keyword evidence="1" id="KW-0611">Plant defense</keyword>
<dbReference type="Pfam" id="PF23247">
    <property type="entry name" value="LRR_RPS2"/>
    <property type="match status" value="2"/>
</dbReference>
<name>A0A8J4QWX2_9ROSI</name>
<evidence type="ECO:0000313" key="4">
    <source>
        <dbReference type="Proteomes" id="UP000737018"/>
    </source>
</evidence>
<feature type="domain" description="Disease resistance protein At4g27190-like leucine-rich repeats" evidence="2">
    <location>
        <begin position="123"/>
        <end position="244"/>
    </location>
</feature>
<organism evidence="3 4">
    <name type="scientific">Castanea mollissima</name>
    <name type="common">Chinese chestnut</name>
    <dbReference type="NCBI Taxonomy" id="60419"/>
    <lineage>
        <taxon>Eukaryota</taxon>
        <taxon>Viridiplantae</taxon>
        <taxon>Streptophyta</taxon>
        <taxon>Embryophyta</taxon>
        <taxon>Tracheophyta</taxon>
        <taxon>Spermatophyta</taxon>
        <taxon>Magnoliopsida</taxon>
        <taxon>eudicotyledons</taxon>
        <taxon>Gunneridae</taxon>
        <taxon>Pentapetalae</taxon>
        <taxon>rosids</taxon>
        <taxon>fabids</taxon>
        <taxon>Fagales</taxon>
        <taxon>Fagaceae</taxon>
        <taxon>Castanea</taxon>
    </lineage>
</organism>
<dbReference type="Proteomes" id="UP000737018">
    <property type="component" value="Unassembled WGS sequence"/>
</dbReference>
<dbReference type="AlphaFoldDB" id="A0A8J4QWX2"/>
<dbReference type="SUPFAM" id="SSF52047">
    <property type="entry name" value="RNI-like"/>
    <property type="match status" value="1"/>
</dbReference>
<dbReference type="PANTHER" id="PTHR33463">
    <property type="entry name" value="NB-ARC DOMAIN-CONTAINING PROTEIN-RELATED"/>
    <property type="match status" value="1"/>
</dbReference>
<protein>
    <recommendedName>
        <fullName evidence="2">Disease resistance protein At4g27190-like leucine-rich repeats domain-containing protein</fullName>
    </recommendedName>
</protein>
<dbReference type="Gene3D" id="3.80.10.10">
    <property type="entry name" value="Ribonuclease Inhibitor"/>
    <property type="match status" value="1"/>
</dbReference>
<evidence type="ECO:0000256" key="1">
    <source>
        <dbReference type="ARBA" id="ARBA00022821"/>
    </source>
</evidence>
<evidence type="ECO:0000259" key="2">
    <source>
        <dbReference type="Pfam" id="PF23247"/>
    </source>
</evidence>
<comment type="caution">
    <text evidence="3">The sequence shown here is derived from an EMBL/GenBank/DDBJ whole genome shotgun (WGS) entry which is preliminary data.</text>
</comment>
<evidence type="ECO:0000313" key="3">
    <source>
        <dbReference type="EMBL" id="KAF3957110.1"/>
    </source>
</evidence>
<dbReference type="InterPro" id="IPR057135">
    <property type="entry name" value="At4g27190-like_LRR"/>
</dbReference>
<reference evidence="3" key="1">
    <citation type="submission" date="2020-03" db="EMBL/GenBank/DDBJ databases">
        <title>Castanea mollissima Vanexum genome sequencing.</title>
        <authorList>
            <person name="Staton M."/>
        </authorList>
    </citation>
    <scope>NUCLEOTIDE SEQUENCE</scope>
    <source>
        <tissue evidence="3">Leaf</tissue>
    </source>
</reference>
<accession>A0A8J4QWX2</accession>
<dbReference type="InterPro" id="IPR032675">
    <property type="entry name" value="LRR_dom_sf"/>
</dbReference>
<proteinExistence type="predicted"/>
<dbReference type="OrthoDB" id="1510757at2759"/>
<keyword evidence="4" id="KW-1185">Reference proteome</keyword>
<gene>
    <name evidence="3" type="ORF">CMV_017846</name>
</gene>
<dbReference type="InterPro" id="IPR050905">
    <property type="entry name" value="Plant_NBS-LRR"/>
</dbReference>